<accession>A0A8D9EJG4</accession>
<evidence type="ECO:0000256" key="2">
    <source>
        <dbReference type="SAM" id="MobiDB-lite"/>
    </source>
</evidence>
<feature type="signal peptide" evidence="3">
    <location>
        <begin position="1"/>
        <end position="21"/>
    </location>
</feature>
<evidence type="ECO:0000256" key="1">
    <source>
        <dbReference type="SAM" id="Coils"/>
    </source>
</evidence>
<feature type="coiled-coil region" evidence="1">
    <location>
        <begin position="300"/>
        <end position="373"/>
    </location>
</feature>
<keyword evidence="1" id="KW-0175">Coiled coil</keyword>
<dbReference type="Gene3D" id="1.20.120.20">
    <property type="entry name" value="Apolipoprotein"/>
    <property type="match status" value="1"/>
</dbReference>
<evidence type="ECO:0000256" key="3">
    <source>
        <dbReference type="SAM" id="SignalP"/>
    </source>
</evidence>
<dbReference type="EMBL" id="HBUF01543342">
    <property type="protein sequence ID" value="CAG6755921.1"/>
    <property type="molecule type" value="Transcribed_RNA"/>
</dbReference>
<evidence type="ECO:0000313" key="4">
    <source>
        <dbReference type="EMBL" id="CAG6755921.1"/>
    </source>
</evidence>
<sequence length="764" mass="91901">MAYIFPTLVLVSCFLTFNAHSYRENWHRSLQGAVNKEEEIVQRGSAQINKGQISTNCLHKERREANGQNLVHTDNTQKVEYMTFADKLDNKKDFVEIKKRTRRYAKKRRHKRKRQHKQHKEVIKEHEKKGTELSDPQNKGGLKGKLKDIWNSLLDRARGPENDDILDQIKDYWNKFMDKNDDDDGENQGRFSQMSEKAKKYVKTLVEKGSQKYKEIGERLKKYSNFGDGITPGYDEISEKVKEYGKNLLERGNEKYNEISEKLGEYTKKILEEGKNHIGYHEKREKLNEYWEKLKSEFKYKETREKLRDYLERKKEEAQNHLANNENSKNVKEFWEKLKKKGKNYYIKYDETKEKLRNYLERKKEELENEIADNGSFQSVRELWKQMKEKGKNITNYSERRNNLINYFKRKREEAEEHLGNSENGRYAKEVLEKLKEKGKNYIRKAKEKLGDIDQTLNKNNNERLKKYYEQRLKAGIQKNESVLQFLGKRLKEKWYSWKNRIKEGDNFIKLNKTIHMIRESWAQKRDGPLYQHQNDSNRNNTTKNETRDEKYYQRLYEEGRKNAHIFNDTKEEIQNYMKKIKRGNPHFTKTMSKIKDLWQNVLDGQGKYNETAEKISKLWKDVVKKKGRKKLKEAKKNIKRYWGKVVEKTNHIIGDEGYNEIGQKIKEHSKTLLEKGKHEYHEITKKGKEYLAKLQEEVKKKGYDERYKEIRGKLKDHSKMLLENGKRKYHELSQKGKEYWAKLQEEAKNKGYDETKYNYLVRD</sequence>
<feature type="compositionally biased region" description="Basic and acidic residues" evidence="2">
    <location>
        <begin position="120"/>
        <end position="132"/>
    </location>
</feature>
<protein>
    <submittedName>
        <fullName evidence="4">Uncharacterized protein</fullName>
    </submittedName>
</protein>
<feature type="compositionally biased region" description="Polar residues" evidence="2">
    <location>
        <begin position="532"/>
        <end position="544"/>
    </location>
</feature>
<organism evidence="4">
    <name type="scientific">Cacopsylla melanoneura</name>
    <dbReference type="NCBI Taxonomy" id="428564"/>
    <lineage>
        <taxon>Eukaryota</taxon>
        <taxon>Metazoa</taxon>
        <taxon>Ecdysozoa</taxon>
        <taxon>Arthropoda</taxon>
        <taxon>Hexapoda</taxon>
        <taxon>Insecta</taxon>
        <taxon>Pterygota</taxon>
        <taxon>Neoptera</taxon>
        <taxon>Paraneoptera</taxon>
        <taxon>Hemiptera</taxon>
        <taxon>Sternorrhyncha</taxon>
        <taxon>Psylloidea</taxon>
        <taxon>Psyllidae</taxon>
        <taxon>Psyllinae</taxon>
        <taxon>Cacopsylla</taxon>
    </lineage>
</organism>
<feature type="chain" id="PRO_5034468907" evidence="3">
    <location>
        <begin position="22"/>
        <end position="764"/>
    </location>
</feature>
<feature type="region of interest" description="Disordered" evidence="2">
    <location>
        <begin position="103"/>
        <end position="144"/>
    </location>
</feature>
<dbReference type="AlphaFoldDB" id="A0A8D9EJG4"/>
<keyword evidence="3" id="KW-0732">Signal</keyword>
<reference evidence="4" key="1">
    <citation type="submission" date="2021-05" db="EMBL/GenBank/DDBJ databases">
        <authorList>
            <person name="Alioto T."/>
            <person name="Alioto T."/>
            <person name="Gomez Garrido J."/>
        </authorList>
    </citation>
    <scope>NUCLEOTIDE SEQUENCE</scope>
</reference>
<proteinExistence type="predicted"/>
<feature type="compositionally biased region" description="Basic residues" evidence="2">
    <location>
        <begin position="103"/>
        <end position="119"/>
    </location>
</feature>
<name>A0A8D9EJG4_9HEMI</name>
<feature type="region of interest" description="Disordered" evidence="2">
    <location>
        <begin position="526"/>
        <end position="547"/>
    </location>
</feature>